<evidence type="ECO:0000256" key="1">
    <source>
        <dbReference type="SAM" id="MobiDB-lite"/>
    </source>
</evidence>
<dbReference type="WBParaSite" id="GPUH_0001599401-mRNA-1">
    <property type="protein sequence ID" value="GPUH_0001599401-mRNA-1"/>
    <property type="gene ID" value="GPUH_0001599401"/>
</dbReference>
<proteinExistence type="predicted"/>
<feature type="region of interest" description="Disordered" evidence="1">
    <location>
        <begin position="47"/>
        <end position="67"/>
    </location>
</feature>
<accession>A0A183E4T1</accession>
<protein>
    <submittedName>
        <fullName evidence="2">Peroxidase</fullName>
    </submittedName>
</protein>
<dbReference type="AlphaFoldDB" id="A0A183E4T1"/>
<organism evidence="2">
    <name type="scientific">Gongylonema pulchrum</name>
    <dbReference type="NCBI Taxonomy" id="637853"/>
    <lineage>
        <taxon>Eukaryota</taxon>
        <taxon>Metazoa</taxon>
        <taxon>Ecdysozoa</taxon>
        <taxon>Nematoda</taxon>
        <taxon>Chromadorea</taxon>
        <taxon>Rhabditida</taxon>
        <taxon>Spirurina</taxon>
        <taxon>Spiruromorpha</taxon>
        <taxon>Spiruroidea</taxon>
        <taxon>Gongylonematidae</taxon>
        <taxon>Gongylonema</taxon>
    </lineage>
</organism>
<name>A0A183E4T1_9BILA</name>
<evidence type="ECO:0000313" key="2">
    <source>
        <dbReference type="WBParaSite" id="GPUH_0001599401-mRNA-1"/>
    </source>
</evidence>
<reference evidence="2" key="1">
    <citation type="submission" date="2016-06" db="UniProtKB">
        <authorList>
            <consortium name="WormBaseParasite"/>
        </authorList>
    </citation>
    <scope>IDENTIFICATION</scope>
</reference>
<sequence length="67" mass="7525">LKVVAMTGIDFSAPPGHFALKSVLQELFTVFDRRIHNLKDIDVRNFADNHNSVGNDEQNEAKGWEAT</sequence>